<reference evidence="9" key="1">
    <citation type="submission" date="2023-02" db="EMBL/GenBank/DDBJ databases">
        <title>Genome of toxic invasive species Heracleum sosnowskyi carries increased number of genes despite the absence of recent whole-genome duplications.</title>
        <authorList>
            <person name="Schelkunov M."/>
            <person name="Shtratnikova V."/>
            <person name="Makarenko M."/>
            <person name="Klepikova A."/>
            <person name="Omelchenko D."/>
            <person name="Novikova G."/>
            <person name="Obukhova E."/>
            <person name="Bogdanov V."/>
            <person name="Penin A."/>
            <person name="Logacheva M."/>
        </authorList>
    </citation>
    <scope>NUCLEOTIDE SEQUENCE</scope>
    <source>
        <strain evidence="9">Hsosn_3</strain>
        <tissue evidence="9">Leaf</tissue>
    </source>
</reference>
<name>A0AAD8HXG4_9APIA</name>
<organism evidence="9 10">
    <name type="scientific">Heracleum sosnowskyi</name>
    <dbReference type="NCBI Taxonomy" id="360622"/>
    <lineage>
        <taxon>Eukaryota</taxon>
        <taxon>Viridiplantae</taxon>
        <taxon>Streptophyta</taxon>
        <taxon>Embryophyta</taxon>
        <taxon>Tracheophyta</taxon>
        <taxon>Spermatophyta</taxon>
        <taxon>Magnoliopsida</taxon>
        <taxon>eudicotyledons</taxon>
        <taxon>Gunneridae</taxon>
        <taxon>Pentapetalae</taxon>
        <taxon>asterids</taxon>
        <taxon>campanulids</taxon>
        <taxon>Apiales</taxon>
        <taxon>Apiaceae</taxon>
        <taxon>Apioideae</taxon>
        <taxon>apioid superclade</taxon>
        <taxon>Tordylieae</taxon>
        <taxon>Tordyliinae</taxon>
        <taxon>Heracleum</taxon>
    </lineage>
</organism>
<evidence type="ECO:0000256" key="2">
    <source>
        <dbReference type="ARBA" id="ARBA00022723"/>
    </source>
</evidence>
<protein>
    <submittedName>
        <fullName evidence="9">C2H2-type domain-containing protein</fullName>
    </submittedName>
</protein>
<gene>
    <name evidence="9" type="ORF">POM88_030321</name>
</gene>
<feature type="region of interest" description="Disordered" evidence="7">
    <location>
        <begin position="1"/>
        <end position="46"/>
    </location>
</feature>
<dbReference type="Gene3D" id="3.30.160.60">
    <property type="entry name" value="Classic Zinc Finger"/>
    <property type="match status" value="1"/>
</dbReference>
<dbReference type="Proteomes" id="UP001237642">
    <property type="component" value="Unassembled WGS sequence"/>
</dbReference>
<proteinExistence type="predicted"/>
<dbReference type="AlphaFoldDB" id="A0AAD8HXG4"/>
<dbReference type="EMBL" id="JAUIZM010000007">
    <property type="protein sequence ID" value="KAK1374128.1"/>
    <property type="molecule type" value="Genomic_DNA"/>
</dbReference>
<keyword evidence="5" id="KW-0539">Nucleus</keyword>
<feature type="compositionally biased region" description="Polar residues" evidence="7">
    <location>
        <begin position="1"/>
        <end position="12"/>
    </location>
</feature>
<keyword evidence="2" id="KW-0479">Metal-binding</keyword>
<sequence>MAPSSQSSTSEMKGNDDVVQPKNHPISDAPPQQLQQSLNEEEPKEKKIFPCRYCTKTFSSSTALGGHQNGHKMQRALEKKKAEIPVSYQPYPVNYARYPYYTSAAINNNLSKPSSMSMESSTSSTNTWRLLAEFYAKMGTKPHPAMASAPSAATSTKFFGIRDFFGDSSSSKTTASIGASGIANAVNDEVGENDAPGLNLDLKL</sequence>
<dbReference type="GO" id="GO:0009788">
    <property type="term" value="P:negative regulation of abscisic acid-activated signaling pathway"/>
    <property type="evidence" value="ECO:0007669"/>
    <property type="project" value="InterPro"/>
</dbReference>
<comment type="subcellular location">
    <subcellularLocation>
        <location evidence="1">Nucleus</location>
    </subcellularLocation>
</comment>
<comment type="caution">
    <text evidence="9">The sequence shown here is derived from an EMBL/GenBank/DDBJ whole genome shotgun (WGS) entry which is preliminary data.</text>
</comment>
<keyword evidence="3 6" id="KW-0863">Zinc-finger</keyword>
<evidence type="ECO:0000256" key="7">
    <source>
        <dbReference type="SAM" id="MobiDB-lite"/>
    </source>
</evidence>
<dbReference type="PANTHER" id="PTHR47287">
    <property type="entry name" value="C2H2 AND C2HC ZINC FINGERS SUPERFAMILY PROTEIN"/>
    <property type="match status" value="1"/>
</dbReference>
<accession>A0AAD8HXG4</accession>
<evidence type="ECO:0000256" key="5">
    <source>
        <dbReference type="ARBA" id="ARBA00023242"/>
    </source>
</evidence>
<dbReference type="PROSITE" id="PS00028">
    <property type="entry name" value="ZINC_FINGER_C2H2_1"/>
    <property type="match status" value="1"/>
</dbReference>
<evidence type="ECO:0000256" key="3">
    <source>
        <dbReference type="ARBA" id="ARBA00022771"/>
    </source>
</evidence>
<evidence type="ECO:0000256" key="6">
    <source>
        <dbReference type="PROSITE-ProRule" id="PRU00042"/>
    </source>
</evidence>
<evidence type="ECO:0000313" key="10">
    <source>
        <dbReference type="Proteomes" id="UP001237642"/>
    </source>
</evidence>
<evidence type="ECO:0000256" key="1">
    <source>
        <dbReference type="ARBA" id="ARBA00004123"/>
    </source>
</evidence>
<dbReference type="InterPro" id="IPR036236">
    <property type="entry name" value="Znf_C2H2_sf"/>
</dbReference>
<evidence type="ECO:0000259" key="8">
    <source>
        <dbReference type="PROSITE" id="PS50157"/>
    </source>
</evidence>
<dbReference type="GO" id="GO:0005634">
    <property type="term" value="C:nucleus"/>
    <property type="evidence" value="ECO:0007669"/>
    <property type="project" value="UniProtKB-SubCell"/>
</dbReference>
<dbReference type="GO" id="GO:0008270">
    <property type="term" value="F:zinc ion binding"/>
    <property type="evidence" value="ECO:0007669"/>
    <property type="project" value="UniProtKB-KW"/>
</dbReference>
<reference evidence="9" key="2">
    <citation type="submission" date="2023-05" db="EMBL/GenBank/DDBJ databases">
        <authorList>
            <person name="Schelkunov M.I."/>
        </authorList>
    </citation>
    <scope>NUCLEOTIDE SEQUENCE</scope>
    <source>
        <strain evidence="9">Hsosn_3</strain>
        <tissue evidence="9">Leaf</tissue>
    </source>
</reference>
<dbReference type="InterPro" id="IPR013087">
    <property type="entry name" value="Znf_C2H2_type"/>
</dbReference>
<dbReference type="InterPro" id="IPR044246">
    <property type="entry name" value="ZFP3-like"/>
</dbReference>
<keyword evidence="4" id="KW-0862">Zinc</keyword>
<feature type="domain" description="C2H2-type" evidence="8">
    <location>
        <begin position="49"/>
        <end position="76"/>
    </location>
</feature>
<dbReference type="SUPFAM" id="SSF57667">
    <property type="entry name" value="beta-beta-alpha zinc fingers"/>
    <property type="match status" value="1"/>
</dbReference>
<dbReference type="PANTHER" id="PTHR47287:SF9">
    <property type="entry name" value="ZINC FINGER PROTEIN 4-LIKE"/>
    <property type="match status" value="1"/>
</dbReference>
<dbReference type="PROSITE" id="PS50157">
    <property type="entry name" value="ZINC_FINGER_C2H2_2"/>
    <property type="match status" value="1"/>
</dbReference>
<keyword evidence="10" id="KW-1185">Reference proteome</keyword>
<evidence type="ECO:0000256" key="4">
    <source>
        <dbReference type="ARBA" id="ARBA00022833"/>
    </source>
</evidence>
<evidence type="ECO:0000313" key="9">
    <source>
        <dbReference type="EMBL" id="KAK1374128.1"/>
    </source>
</evidence>